<feature type="region of interest" description="Disordered" evidence="1">
    <location>
        <begin position="1"/>
        <end position="117"/>
    </location>
</feature>
<keyword evidence="2" id="KW-0812">Transmembrane</keyword>
<gene>
    <name evidence="3" type="ORF">OG814_38445</name>
</gene>
<name>A0ABZ1LNQ8_9ACTN</name>
<dbReference type="EMBL" id="CP108188">
    <property type="protein sequence ID" value="WTR74749.1"/>
    <property type="molecule type" value="Genomic_DNA"/>
</dbReference>
<evidence type="ECO:0008006" key="5">
    <source>
        <dbReference type="Google" id="ProtNLM"/>
    </source>
</evidence>
<feature type="compositionally biased region" description="Basic and acidic residues" evidence="1">
    <location>
        <begin position="65"/>
        <end position="80"/>
    </location>
</feature>
<dbReference type="Proteomes" id="UP001622594">
    <property type="component" value="Chromosome"/>
</dbReference>
<proteinExistence type="predicted"/>
<evidence type="ECO:0000256" key="1">
    <source>
        <dbReference type="SAM" id="MobiDB-lite"/>
    </source>
</evidence>
<keyword evidence="2" id="KW-0472">Membrane</keyword>
<dbReference type="RefSeq" id="WP_327159853.1">
    <property type="nucleotide sequence ID" value="NZ_CP108062.1"/>
</dbReference>
<feature type="compositionally biased region" description="Basic and acidic residues" evidence="1">
    <location>
        <begin position="41"/>
        <end position="55"/>
    </location>
</feature>
<protein>
    <recommendedName>
        <fullName evidence="5">DUF3618 domain-containing protein</fullName>
    </recommendedName>
</protein>
<evidence type="ECO:0000313" key="4">
    <source>
        <dbReference type="Proteomes" id="UP001622594"/>
    </source>
</evidence>
<feature type="compositionally biased region" description="Basic and acidic residues" evidence="1">
    <location>
        <begin position="106"/>
        <end position="117"/>
    </location>
</feature>
<evidence type="ECO:0000256" key="2">
    <source>
        <dbReference type="SAM" id="Phobius"/>
    </source>
</evidence>
<organism evidence="3 4">
    <name type="scientific">Streptomyces zaomyceticus</name>
    <dbReference type="NCBI Taxonomy" id="68286"/>
    <lineage>
        <taxon>Bacteria</taxon>
        <taxon>Bacillati</taxon>
        <taxon>Actinomycetota</taxon>
        <taxon>Actinomycetes</taxon>
        <taxon>Kitasatosporales</taxon>
        <taxon>Streptomycetaceae</taxon>
        <taxon>Streptomyces</taxon>
    </lineage>
</organism>
<keyword evidence="4" id="KW-1185">Reference proteome</keyword>
<keyword evidence="2" id="KW-1133">Transmembrane helix</keyword>
<reference evidence="3 4" key="1">
    <citation type="submission" date="2022-10" db="EMBL/GenBank/DDBJ databases">
        <title>The complete genomes of actinobacterial strains from the NBC collection.</title>
        <authorList>
            <person name="Joergensen T.S."/>
            <person name="Alvarez Arevalo M."/>
            <person name="Sterndorff E.B."/>
            <person name="Faurdal D."/>
            <person name="Vuksanovic O."/>
            <person name="Mourched A.-S."/>
            <person name="Charusanti P."/>
            <person name="Shaw S."/>
            <person name="Blin K."/>
            <person name="Weber T."/>
        </authorList>
    </citation>
    <scope>NUCLEOTIDE SEQUENCE [LARGE SCALE GENOMIC DNA]</scope>
    <source>
        <strain evidence="3 4">NBC_00123</strain>
    </source>
</reference>
<accession>A0ABZ1LNQ8</accession>
<sequence length="152" mass="16148">MTSQHDDNESSFPSGEPPEGEYAQGEPGQVDDPGAGADSKSTAKEKAAAVKEHTIARAKQATTQVREKVGHTAELAKSKTPEPILHTATQTAAHVRDTASRATHLAADKTPDAVREKAARAAHATGSKWTPLLAAGIALLVFLLMRHSRRNR</sequence>
<evidence type="ECO:0000313" key="3">
    <source>
        <dbReference type="EMBL" id="WTR74749.1"/>
    </source>
</evidence>
<feature type="transmembrane region" description="Helical" evidence="2">
    <location>
        <begin position="129"/>
        <end position="145"/>
    </location>
</feature>